<comment type="caution">
    <text evidence="2">The sequence shown here is derived from an EMBL/GenBank/DDBJ whole genome shotgun (WGS) entry which is preliminary data.</text>
</comment>
<gene>
    <name evidence="2" type="ORF">DB44_BG00710</name>
</gene>
<proteinExistence type="predicted"/>
<reference evidence="2 3" key="1">
    <citation type="journal article" date="2014" name="Mol. Biol. Evol.">
        <title>Massive expansion of Ubiquitination-related gene families within the Chlamydiae.</title>
        <authorList>
            <person name="Domman D."/>
            <person name="Collingro A."/>
            <person name="Lagkouvardos I."/>
            <person name="Gehre L."/>
            <person name="Weinmaier T."/>
            <person name="Rattei T."/>
            <person name="Subtil A."/>
            <person name="Horn M."/>
        </authorList>
    </citation>
    <scope>NUCLEOTIDE SEQUENCE [LARGE SCALE GENOMIC DNA]</scope>
    <source>
        <strain evidence="2 3">EI2</strain>
    </source>
</reference>
<dbReference type="AlphaFoldDB" id="A0A0C1K1W1"/>
<feature type="domain" description="CAAX prenyl protease 2/Lysostaphin resistance protein A-like" evidence="1">
    <location>
        <begin position="69"/>
        <end position="179"/>
    </location>
</feature>
<accession>A0A0C1K1W1</accession>
<protein>
    <recommendedName>
        <fullName evidence="1">CAAX prenyl protease 2/Lysostaphin resistance protein A-like domain-containing protein</fullName>
    </recommendedName>
</protein>
<dbReference type="GO" id="GO:0080120">
    <property type="term" value="P:CAAX-box protein maturation"/>
    <property type="evidence" value="ECO:0007669"/>
    <property type="project" value="UniProtKB-ARBA"/>
</dbReference>
<dbReference type="InterPro" id="IPR003675">
    <property type="entry name" value="Rce1/LyrA-like_dom"/>
</dbReference>
<dbReference type="RefSeq" id="WP_011174990.1">
    <property type="nucleotide sequence ID" value="NZ_JSAN01000030.1"/>
</dbReference>
<organism evidence="2 3">
    <name type="scientific">Candidatus Protochlamydia amoebophila</name>
    <dbReference type="NCBI Taxonomy" id="362787"/>
    <lineage>
        <taxon>Bacteria</taxon>
        <taxon>Pseudomonadati</taxon>
        <taxon>Chlamydiota</taxon>
        <taxon>Chlamydiia</taxon>
        <taxon>Parachlamydiales</taxon>
        <taxon>Parachlamydiaceae</taxon>
        <taxon>Candidatus Protochlamydia</taxon>
    </lineage>
</organism>
<evidence type="ECO:0000313" key="3">
    <source>
        <dbReference type="Proteomes" id="UP000031465"/>
    </source>
</evidence>
<dbReference type="EMBL" id="JSAN01000030">
    <property type="protein sequence ID" value="KIC73382.1"/>
    <property type="molecule type" value="Genomic_DNA"/>
</dbReference>
<sequence length="252" mass="28214">MTRISENFHAWGAHLSPIAIQAKEIGLKAIVIIDPVVAEMVKIVAVKILLEEVTKALFSSKQLPGINVRLITVVGPVVEEVFFRGMLQRGIGITQAGWNRFVIKRELTKQEIMSQRAWRIHVTAIIFGLAHVNNSHSNYVSMFFQINWCYMGGVAYGYLSEKYQTLSVSILAHSINNILAISLMVYPKFKELTLLALVANNLAFCVLGTSSNNVIDETMVATKAYLSHLYQRCFVSLSNFSKKSFSQTVEII</sequence>
<evidence type="ECO:0000313" key="2">
    <source>
        <dbReference type="EMBL" id="KIC73382.1"/>
    </source>
</evidence>
<dbReference type="Proteomes" id="UP000031465">
    <property type="component" value="Unassembled WGS sequence"/>
</dbReference>
<evidence type="ECO:0000259" key="1">
    <source>
        <dbReference type="Pfam" id="PF02517"/>
    </source>
</evidence>
<dbReference type="Pfam" id="PF02517">
    <property type="entry name" value="Rce1-like"/>
    <property type="match status" value="1"/>
</dbReference>
<dbReference type="GO" id="GO:0004175">
    <property type="term" value="F:endopeptidase activity"/>
    <property type="evidence" value="ECO:0007669"/>
    <property type="project" value="UniProtKB-ARBA"/>
</dbReference>
<dbReference type="PATRIC" id="fig|362787.3.peg.487"/>
<name>A0A0C1K1W1_9BACT</name>